<dbReference type="InterPro" id="IPR050567">
    <property type="entry name" value="Mitochondrial_Carrier"/>
</dbReference>
<protein>
    <submittedName>
        <fullName evidence="12">CIC11C00000004265</fullName>
    </submittedName>
</protein>
<feature type="repeat" description="Solcar" evidence="9">
    <location>
        <begin position="254"/>
        <end position="343"/>
    </location>
</feature>
<evidence type="ECO:0000256" key="8">
    <source>
        <dbReference type="ARBA" id="ARBA00023136"/>
    </source>
</evidence>
<organism evidence="12 13">
    <name type="scientific">Sungouiella intermedia</name>
    <dbReference type="NCBI Taxonomy" id="45354"/>
    <lineage>
        <taxon>Eukaryota</taxon>
        <taxon>Fungi</taxon>
        <taxon>Dikarya</taxon>
        <taxon>Ascomycota</taxon>
        <taxon>Saccharomycotina</taxon>
        <taxon>Pichiomycetes</taxon>
        <taxon>Metschnikowiaceae</taxon>
        <taxon>Sungouiella</taxon>
    </lineage>
</organism>
<evidence type="ECO:0000256" key="4">
    <source>
        <dbReference type="ARBA" id="ARBA00022692"/>
    </source>
</evidence>
<dbReference type="Proteomes" id="UP000182334">
    <property type="component" value="Chromosome IV"/>
</dbReference>
<evidence type="ECO:0000256" key="3">
    <source>
        <dbReference type="ARBA" id="ARBA00022448"/>
    </source>
</evidence>
<dbReference type="STRING" id="45354.A0A1L0GA61"/>
<reference evidence="12 13" key="1">
    <citation type="submission" date="2016-10" db="EMBL/GenBank/DDBJ databases">
        <authorList>
            <person name="de Groot N.N."/>
        </authorList>
    </citation>
    <scope>NUCLEOTIDE SEQUENCE [LARGE SCALE GENOMIC DNA]</scope>
    <source>
        <strain evidence="12 13">CBS 141442</strain>
    </source>
</reference>
<evidence type="ECO:0000256" key="6">
    <source>
        <dbReference type="ARBA" id="ARBA00022989"/>
    </source>
</evidence>
<keyword evidence="4 9" id="KW-0812">Transmembrane</keyword>
<dbReference type="OrthoDB" id="2382881at2759"/>
<dbReference type="GO" id="GO:0022857">
    <property type="term" value="F:transmembrane transporter activity"/>
    <property type="evidence" value="ECO:0007669"/>
    <property type="project" value="TreeGrafter"/>
</dbReference>
<evidence type="ECO:0000313" key="13">
    <source>
        <dbReference type="Proteomes" id="UP000182334"/>
    </source>
</evidence>
<accession>A0A1L0GA61</accession>
<feature type="repeat" description="Solcar" evidence="9">
    <location>
        <begin position="34"/>
        <end position="113"/>
    </location>
</feature>
<keyword evidence="5" id="KW-0677">Repeat</keyword>
<keyword evidence="8 9" id="KW-0472">Membrane</keyword>
<evidence type="ECO:0000313" key="12">
    <source>
        <dbReference type="EMBL" id="SGZ53317.1"/>
    </source>
</evidence>
<dbReference type="GO" id="GO:0031966">
    <property type="term" value="C:mitochondrial membrane"/>
    <property type="evidence" value="ECO:0007669"/>
    <property type="project" value="UniProtKB-SubCell"/>
</dbReference>
<sequence>MDKKPQRKGIPAITGEIDESKAIRVFPEALLPYRSTVLAYGTSLVATTIGFPFDTVKTRIQTYKKFTSYLDCIVKTYKAEGIRGFYRGITAPLISTAFVRSLSVSIFTGVKPYCYDALYGWRDGSQPDLHPFVTNFPVCFLAGALAGCGVSVFACPFEFTKVYSQIASLAQLLANKAMAGNSIGGNVAKPAFNPHLSLAQVVRNIIKSEGPKGLYSGYKYHLLRDLLGSGVYFAVYESFKWASNSLINGDPAMSSPVSILLAGGMSGVTCWAIIFPFDTVKLRIQKDIVTNILRTNQGLEPLPPKEHKLVFARHVYRGVGMSMTRSFVVNMVFFSTYEFGMKHLI</sequence>
<dbReference type="InterPro" id="IPR023395">
    <property type="entry name" value="MCP_dom_sf"/>
</dbReference>
<dbReference type="SUPFAM" id="SSF103506">
    <property type="entry name" value="Mitochondrial carrier"/>
    <property type="match status" value="1"/>
</dbReference>
<evidence type="ECO:0000256" key="9">
    <source>
        <dbReference type="PROSITE-ProRule" id="PRU00282"/>
    </source>
</evidence>
<evidence type="ECO:0000256" key="1">
    <source>
        <dbReference type="ARBA" id="ARBA00004225"/>
    </source>
</evidence>
<comment type="subcellular location">
    <subcellularLocation>
        <location evidence="1">Mitochondrion membrane</location>
        <topology evidence="1">Multi-pass membrane protein</topology>
    </subcellularLocation>
</comment>
<dbReference type="PROSITE" id="PS50920">
    <property type="entry name" value="SOLCAR"/>
    <property type="match status" value="3"/>
</dbReference>
<keyword evidence="7" id="KW-0496">Mitochondrion</keyword>
<feature type="transmembrane region" description="Helical" evidence="11">
    <location>
        <begin position="259"/>
        <end position="277"/>
    </location>
</feature>
<keyword evidence="3 10" id="KW-0813">Transport</keyword>
<keyword evidence="6 11" id="KW-1133">Transmembrane helix</keyword>
<proteinExistence type="inferred from homology"/>
<name>A0A1L0GA61_9ASCO</name>
<dbReference type="Gene3D" id="1.50.40.10">
    <property type="entry name" value="Mitochondrial carrier domain"/>
    <property type="match status" value="1"/>
</dbReference>
<gene>
    <name evidence="12" type="ORF">SAMEA4029010_CIC11G00000004265</name>
</gene>
<dbReference type="Pfam" id="PF00153">
    <property type="entry name" value="Mito_carr"/>
    <property type="match status" value="3"/>
</dbReference>
<keyword evidence="13" id="KW-1185">Reference proteome</keyword>
<evidence type="ECO:0000256" key="5">
    <source>
        <dbReference type="ARBA" id="ARBA00022737"/>
    </source>
</evidence>
<evidence type="ECO:0000256" key="2">
    <source>
        <dbReference type="ARBA" id="ARBA00006375"/>
    </source>
</evidence>
<dbReference type="EMBL" id="LT635759">
    <property type="protein sequence ID" value="SGZ53317.1"/>
    <property type="molecule type" value="Genomic_DNA"/>
</dbReference>
<dbReference type="PANTHER" id="PTHR45624">
    <property type="entry name" value="MITOCHONDRIAL BASIC AMINO ACIDS TRANSPORTER-RELATED"/>
    <property type="match status" value="1"/>
</dbReference>
<dbReference type="PANTHER" id="PTHR45624:SF9">
    <property type="entry name" value="CARRIER PROTEIN, PUTATIVE (AFU_ORTHOLOGUE AFUA_4G06390)-RELATED"/>
    <property type="match status" value="1"/>
</dbReference>
<evidence type="ECO:0000256" key="7">
    <source>
        <dbReference type="ARBA" id="ARBA00023128"/>
    </source>
</evidence>
<comment type="similarity">
    <text evidence="2 10">Belongs to the mitochondrial carrier (TC 2.A.29) family.</text>
</comment>
<dbReference type="AlphaFoldDB" id="A0A1L0GA61"/>
<evidence type="ECO:0000256" key="10">
    <source>
        <dbReference type="RuleBase" id="RU000488"/>
    </source>
</evidence>
<feature type="repeat" description="Solcar" evidence="9">
    <location>
        <begin position="134"/>
        <end position="242"/>
    </location>
</feature>
<evidence type="ECO:0000256" key="11">
    <source>
        <dbReference type="SAM" id="Phobius"/>
    </source>
</evidence>
<dbReference type="InterPro" id="IPR018108">
    <property type="entry name" value="MCP_transmembrane"/>
</dbReference>